<evidence type="ECO:0000313" key="2">
    <source>
        <dbReference type="Proteomes" id="UP000807353"/>
    </source>
</evidence>
<accession>A0A9P5YKV6</accession>
<dbReference type="AlphaFoldDB" id="A0A9P5YKV6"/>
<evidence type="ECO:0000313" key="1">
    <source>
        <dbReference type="EMBL" id="KAF9469445.1"/>
    </source>
</evidence>
<keyword evidence="2" id="KW-1185">Reference proteome</keyword>
<sequence length="66" mass="7740">MVKRLKIFTIEFNPSQCIFYPDLSQASTKRSNFYPDARLTHFAQFCPILIRTLLGDFKKFCQFLSG</sequence>
<dbReference type="Proteomes" id="UP000807353">
    <property type="component" value="Unassembled WGS sequence"/>
</dbReference>
<name>A0A9P5YKV6_9AGAR</name>
<organism evidence="1 2">
    <name type="scientific">Collybia nuda</name>
    <dbReference type="NCBI Taxonomy" id="64659"/>
    <lineage>
        <taxon>Eukaryota</taxon>
        <taxon>Fungi</taxon>
        <taxon>Dikarya</taxon>
        <taxon>Basidiomycota</taxon>
        <taxon>Agaricomycotina</taxon>
        <taxon>Agaricomycetes</taxon>
        <taxon>Agaricomycetidae</taxon>
        <taxon>Agaricales</taxon>
        <taxon>Tricholomatineae</taxon>
        <taxon>Clitocybaceae</taxon>
        <taxon>Collybia</taxon>
    </lineage>
</organism>
<dbReference type="EMBL" id="MU150230">
    <property type="protein sequence ID" value="KAF9469445.1"/>
    <property type="molecule type" value="Genomic_DNA"/>
</dbReference>
<proteinExistence type="predicted"/>
<gene>
    <name evidence="1" type="ORF">BDZ94DRAFT_1244483</name>
</gene>
<comment type="caution">
    <text evidence="1">The sequence shown here is derived from an EMBL/GenBank/DDBJ whole genome shotgun (WGS) entry which is preliminary data.</text>
</comment>
<protein>
    <submittedName>
        <fullName evidence="1">Uncharacterized protein</fullName>
    </submittedName>
</protein>
<reference evidence="1" key="1">
    <citation type="submission" date="2020-11" db="EMBL/GenBank/DDBJ databases">
        <authorList>
            <consortium name="DOE Joint Genome Institute"/>
            <person name="Ahrendt S."/>
            <person name="Riley R."/>
            <person name="Andreopoulos W."/>
            <person name="Labutti K."/>
            <person name="Pangilinan J."/>
            <person name="Ruiz-Duenas F.J."/>
            <person name="Barrasa J.M."/>
            <person name="Sanchez-Garcia M."/>
            <person name="Camarero S."/>
            <person name="Miyauchi S."/>
            <person name="Serrano A."/>
            <person name="Linde D."/>
            <person name="Babiker R."/>
            <person name="Drula E."/>
            <person name="Ayuso-Fernandez I."/>
            <person name="Pacheco R."/>
            <person name="Padilla G."/>
            <person name="Ferreira P."/>
            <person name="Barriuso J."/>
            <person name="Kellner H."/>
            <person name="Castanera R."/>
            <person name="Alfaro M."/>
            <person name="Ramirez L."/>
            <person name="Pisabarro A.G."/>
            <person name="Kuo A."/>
            <person name="Tritt A."/>
            <person name="Lipzen A."/>
            <person name="He G."/>
            <person name="Yan M."/>
            <person name="Ng V."/>
            <person name="Cullen D."/>
            <person name="Martin F."/>
            <person name="Rosso M.-N."/>
            <person name="Henrissat B."/>
            <person name="Hibbett D."/>
            <person name="Martinez A.T."/>
            <person name="Grigoriev I.V."/>
        </authorList>
    </citation>
    <scope>NUCLEOTIDE SEQUENCE</scope>
    <source>
        <strain evidence="1">CBS 247.69</strain>
    </source>
</reference>